<protein>
    <submittedName>
        <fullName evidence="10">Deoxyribodipyrimidine photo-lyase</fullName>
    </submittedName>
</protein>
<dbReference type="Pfam" id="PF00875">
    <property type="entry name" value="DNA_photolyase"/>
    <property type="match status" value="1"/>
</dbReference>
<dbReference type="PROSITE" id="PS00394">
    <property type="entry name" value="DNA_PHOTOLYASES_1_1"/>
    <property type="match status" value="1"/>
</dbReference>
<dbReference type="InterPro" id="IPR006050">
    <property type="entry name" value="DNA_photolyase_N"/>
</dbReference>
<feature type="binding site" evidence="5">
    <location>
        <position position="227"/>
    </location>
    <ligand>
        <name>FAD</name>
        <dbReference type="ChEBI" id="CHEBI:57692"/>
    </ligand>
</feature>
<sequence length="469" mass="54456">MSNPQIVWLRRDLRMKDQPALHAAAEAGPIVPVYVLDDERPKQEGADRCFGGAHRWWLHQSLQSLSKSFGARNGSLVLRRGDSVSVLASIADDTGAEAVHANRHYEPWWREAEEELKEALPDGCELVLHDGNYLMPPGTATTGSGDPYKIYTPFSKAMLDLFPPRDELPEPETISQPSDMPESDDLSEWDLLPTKPDWAGGFREFWQVGEDAAWDRLDWWKDHIDDYEDDRNLPSEDGSSKMSPHLHWGEISPVSIWHAFKDKRSQGWKTYEKELIWRDYAQNIIMQFPRYPSESYRDYDENKLWRHPERGHLIAEDLERWQKGMTGYPIVDAGMRQLWQTGWMHNRVRMITASFLIKHLLIDWRHGELWFWDCLVDGDYASNGTNWQWVAGTGVDSNMFPRIMAPLSQSEKFNAADYIRQYVPELAELSDEDIHDPPDEKRGDYPEKIISHKEARQRALDAYNDMKDS</sequence>
<dbReference type="InterPro" id="IPR002081">
    <property type="entry name" value="Cryptochrome/DNA_photolyase_1"/>
</dbReference>
<dbReference type="GO" id="GO:0003677">
    <property type="term" value="F:DNA binding"/>
    <property type="evidence" value="ECO:0007669"/>
    <property type="project" value="TreeGrafter"/>
</dbReference>
<evidence type="ECO:0000256" key="8">
    <source>
        <dbReference type="SAM" id="MobiDB-lite"/>
    </source>
</evidence>
<feature type="binding site" evidence="5">
    <location>
        <begin position="239"/>
        <end position="243"/>
    </location>
    <ligand>
        <name>FAD</name>
        <dbReference type="ChEBI" id="CHEBI:57692"/>
    </ligand>
</feature>
<comment type="caution">
    <text evidence="10">The sequence shown here is derived from an EMBL/GenBank/DDBJ whole genome shotgun (WGS) entry which is preliminary data.</text>
</comment>
<dbReference type="InterPro" id="IPR036134">
    <property type="entry name" value="Crypto/Photolyase_FAD-like_sf"/>
</dbReference>
<feature type="domain" description="Photolyase/cryptochrome alpha/beta" evidence="9">
    <location>
        <begin position="3"/>
        <end position="134"/>
    </location>
</feature>
<keyword evidence="4 7" id="KW-0157">Chromophore</keyword>
<dbReference type="InterPro" id="IPR018394">
    <property type="entry name" value="DNA_photolyase_1_CS_C"/>
</dbReference>
<evidence type="ECO:0000259" key="9">
    <source>
        <dbReference type="PROSITE" id="PS51645"/>
    </source>
</evidence>
<evidence type="ECO:0000256" key="5">
    <source>
        <dbReference type="PIRSR" id="PIRSR602081-1"/>
    </source>
</evidence>
<proteinExistence type="inferred from homology"/>
<dbReference type="GO" id="GO:0006950">
    <property type="term" value="P:response to stress"/>
    <property type="evidence" value="ECO:0007669"/>
    <property type="project" value="UniProtKB-ARBA"/>
</dbReference>
<dbReference type="InterPro" id="IPR014729">
    <property type="entry name" value="Rossmann-like_a/b/a_fold"/>
</dbReference>
<evidence type="ECO:0000256" key="4">
    <source>
        <dbReference type="ARBA" id="ARBA00022991"/>
    </source>
</evidence>
<evidence type="ECO:0000256" key="6">
    <source>
        <dbReference type="PIRSR" id="PIRSR602081-2"/>
    </source>
</evidence>
<dbReference type="SUPFAM" id="SSF48173">
    <property type="entry name" value="Cryptochrome/photolyase FAD-binding domain"/>
    <property type="match status" value="1"/>
</dbReference>
<evidence type="ECO:0000313" key="10">
    <source>
        <dbReference type="EMBL" id="MXO85443.1"/>
    </source>
</evidence>
<dbReference type="PRINTS" id="PR00147">
    <property type="entry name" value="DNAPHOTLYASE"/>
</dbReference>
<comment type="similarity">
    <text evidence="7">Belongs to the DNA photolyase family.</text>
</comment>
<name>A0A844ZDX4_9SPHN</name>
<keyword evidence="10" id="KW-0456">Lyase</keyword>
<feature type="binding site" evidence="5">
    <location>
        <begin position="377"/>
        <end position="379"/>
    </location>
    <ligand>
        <name>FAD</name>
        <dbReference type="ChEBI" id="CHEBI:57692"/>
    </ligand>
</feature>
<dbReference type="Pfam" id="PF03441">
    <property type="entry name" value="FAD_binding_7"/>
    <property type="match status" value="1"/>
</dbReference>
<dbReference type="SUPFAM" id="SSF52425">
    <property type="entry name" value="Cryptochrome/photolyase, N-terminal domain"/>
    <property type="match status" value="1"/>
</dbReference>
<dbReference type="Gene3D" id="3.40.50.620">
    <property type="entry name" value="HUPs"/>
    <property type="match status" value="1"/>
</dbReference>
<keyword evidence="3 5" id="KW-0274">FAD</keyword>
<dbReference type="Gene3D" id="1.25.40.80">
    <property type="match status" value="1"/>
</dbReference>
<dbReference type="GO" id="GO:0071949">
    <property type="term" value="F:FAD binding"/>
    <property type="evidence" value="ECO:0007669"/>
    <property type="project" value="TreeGrafter"/>
</dbReference>
<dbReference type="RefSeq" id="WP_160681848.1">
    <property type="nucleotide sequence ID" value="NZ_WTYW01000001.1"/>
</dbReference>
<dbReference type="Proteomes" id="UP000433104">
    <property type="component" value="Unassembled WGS sequence"/>
</dbReference>
<dbReference type="OrthoDB" id="9772484at2"/>
<feature type="binding site" evidence="5">
    <location>
        <position position="271"/>
    </location>
    <ligand>
        <name>FAD</name>
        <dbReference type="ChEBI" id="CHEBI:57692"/>
    </ligand>
</feature>
<dbReference type="AlphaFoldDB" id="A0A844ZDX4"/>
<dbReference type="GO" id="GO:0009416">
    <property type="term" value="P:response to light stimulus"/>
    <property type="evidence" value="ECO:0007669"/>
    <property type="project" value="TreeGrafter"/>
</dbReference>
<evidence type="ECO:0000256" key="3">
    <source>
        <dbReference type="ARBA" id="ARBA00022827"/>
    </source>
</evidence>
<comment type="cofactor">
    <cofactor evidence="1">
        <name>(6R)-5,10-methylene-5,6,7,8-tetrahydrofolate</name>
        <dbReference type="ChEBI" id="CHEBI:15636"/>
    </cofactor>
</comment>
<dbReference type="PROSITE" id="PS00691">
    <property type="entry name" value="DNA_PHOTOLYASES_1_2"/>
    <property type="match status" value="1"/>
</dbReference>
<dbReference type="Gene3D" id="1.10.579.10">
    <property type="entry name" value="DNA Cyclobutane Dipyrimidine Photolyase, subunit A, domain 3"/>
    <property type="match status" value="1"/>
</dbReference>
<comment type="cofactor">
    <cofactor evidence="5">
        <name>FAD</name>
        <dbReference type="ChEBI" id="CHEBI:57692"/>
    </cofactor>
    <text evidence="5">Binds 1 FAD per subunit.</text>
</comment>
<feature type="site" description="Electron transfer via tryptophanyl radical" evidence="6">
    <location>
        <position position="305"/>
    </location>
</feature>
<keyword evidence="11" id="KW-1185">Reference proteome</keyword>
<gene>
    <name evidence="10" type="ORF">GRI38_05310</name>
</gene>
<reference evidence="10 11" key="1">
    <citation type="submission" date="2019-12" db="EMBL/GenBank/DDBJ databases">
        <title>Genomic-based taxomic classification of the family Erythrobacteraceae.</title>
        <authorList>
            <person name="Xu L."/>
        </authorList>
    </citation>
    <scope>NUCLEOTIDE SEQUENCE [LARGE SCALE GENOMIC DNA]</scope>
    <source>
        <strain evidence="10 11">MCCC 1A09962</strain>
    </source>
</reference>
<evidence type="ECO:0000256" key="7">
    <source>
        <dbReference type="RuleBase" id="RU004182"/>
    </source>
</evidence>
<dbReference type="GO" id="GO:0003904">
    <property type="term" value="F:deoxyribodipyrimidine photo-lyase activity"/>
    <property type="evidence" value="ECO:0007669"/>
    <property type="project" value="TreeGrafter"/>
</dbReference>
<keyword evidence="2 5" id="KW-0285">Flavoprotein</keyword>
<dbReference type="PROSITE" id="PS51645">
    <property type="entry name" value="PHR_CRY_ALPHA_BETA"/>
    <property type="match status" value="1"/>
</dbReference>
<dbReference type="EMBL" id="WTYW01000001">
    <property type="protein sequence ID" value="MXO85443.1"/>
    <property type="molecule type" value="Genomic_DNA"/>
</dbReference>
<feature type="region of interest" description="Disordered" evidence="8">
    <location>
        <begin position="165"/>
        <end position="186"/>
    </location>
</feature>
<feature type="site" description="Electron transfer via tryptophanyl radical" evidence="6">
    <location>
        <position position="387"/>
    </location>
</feature>
<evidence type="ECO:0000313" key="11">
    <source>
        <dbReference type="Proteomes" id="UP000433104"/>
    </source>
</evidence>
<feature type="site" description="Electron transfer via tryptophanyl radical" evidence="6">
    <location>
        <position position="364"/>
    </location>
</feature>
<dbReference type="InterPro" id="IPR005101">
    <property type="entry name" value="Cryptochr/Photolyase_FAD-bd"/>
</dbReference>
<dbReference type="PANTHER" id="PTHR11455">
    <property type="entry name" value="CRYPTOCHROME"/>
    <property type="match status" value="1"/>
</dbReference>
<dbReference type="PANTHER" id="PTHR11455:SF9">
    <property type="entry name" value="CRYPTOCHROME CIRCADIAN CLOCK 5 ISOFORM X1"/>
    <property type="match status" value="1"/>
</dbReference>
<evidence type="ECO:0000256" key="1">
    <source>
        <dbReference type="ARBA" id="ARBA00001932"/>
    </source>
</evidence>
<accession>A0A844ZDX4</accession>
<dbReference type="GO" id="GO:0006139">
    <property type="term" value="P:nucleobase-containing compound metabolic process"/>
    <property type="evidence" value="ECO:0007669"/>
    <property type="project" value="UniProtKB-ARBA"/>
</dbReference>
<organism evidence="10 11">
    <name type="scientific">Parapontixanthobacter aurantiacus</name>
    <dbReference type="NCBI Taxonomy" id="1463599"/>
    <lineage>
        <taxon>Bacteria</taxon>
        <taxon>Pseudomonadati</taxon>
        <taxon>Pseudomonadota</taxon>
        <taxon>Alphaproteobacteria</taxon>
        <taxon>Sphingomonadales</taxon>
        <taxon>Erythrobacteraceae</taxon>
        <taxon>Parapontixanthobacter</taxon>
    </lineage>
</organism>
<dbReference type="InterPro" id="IPR036155">
    <property type="entry name" value="Crypto/Photolyase_N_sf"/>
</dbReference>
<evidence type="ECO:0000256" key="2">
    <source>
        <dbReference type="ARBA" id="ARBA00022630"/>
    </source>
</evidence>